<evidence type="ECO:0000313" key="1">
    <source>
        <dbReference type="EMBL" id="MED6270993.1"/>
    </source>
</evidence>
<sequence length="129" mass="14531">MVNILTVAWGNNITFCFPGLCVETCKGMRGKGAIEGLRGNHSVLQGGQGIQRKGACQVSGKKIHSTRKVTLCCAHSTRCKHRDKPWFSWHPAAAEHEQNEQKNRCVVKTERQSLMQQKRMIKTKQTNLK</sequence>
<keyword evidence="2" id="KW-1185">Reference proteome</keyword>
<evidence type="ECO:0000313" key="2">
    <source>
        <dbReference type="Proteomes" id="UP001352852"/>
    </source>
</evidence>
<dbReference type="EMBL" id="JAHUTJ010017649">
    <property type="protein sequence ID" value="MED6270993.1"/>
    <property type="molecule type" value="Genomic_DNA"/>
</dbReference>
<reference evidence="1 2" key="1">
    <citation type="submission" date="2021-06" db="EMBL/GenBank/DDBJ databases">
        <authorList>
            <person name="Palmer J.M."/>
        </authorList>
    </citation>
    <scope>NUCLEOTIDE SEQUENCE [LARGE SCALE GENOMIC DNA]</scope>
    <source>
        <strain evidence="1 2">CL_MEX2019</strain>
        <tissue evidence="1">Muscle</tissue>
    </source>
</reference>
<protein>
    <submittedName>
        <fullName evidence="1">Uncharacterized protein</fullName>
    </submittedName>
</protein>
<gene>
    <name evidence="1" type="ORF">CHARACLAT_015892</name>
</gene>
<comment type="caution">
    <text evidence="1">The sequence shown here is derived from an EMBL/GenBank/DDBJ whole genome shotgun (WGS) entry which is preliminary data.</text>
</comment>
<name>A0ABU7D737_9TELE</name>
<organism evidence="1 2">
    <name type="scientific">Characodon lateralis</name>
    <dbReference type="NCBI Taxonomy" id="208331"/>
    <lineage>
        <taxon>Eukaryota</taxon>
        <taxon>Metazoa</taxon>
        <taxon>Chordata</taxon>
        <taxon>Craniata</taxon>
        <taxon>Vertebrata</taxon>
        <taxon>Euteleostomi</taxon>
        <taxon>Actinopterygii</taxon>
        <taxon>Neopterygii</taxon>
        <taxon>Teleostei</taxon>
        <taxon>Neoteleostei</taxon>
        <taxon>Acanthomorphata</taxon>
        <taxon>Ovalentaria</taxon>
        <taxon>Atherinomorphae</taxon>
        <taxon>Cyprinodontiformes</taxon>
        <taxon>Goodeidae</taxon>
        <taxon>Characodon</taxon>
    </lineage>
</organism>
<accession>A0ABU7D737</accession>
<dbReference type="Proteomes" id="UP001352852">
    <property type="component" value="Unassembled WGS sequence"/>
</dbReference>
<proteinExistence type="predicted"/>